<evidence type="ECO:0000313" key="5">
    <source>
        <dbReference type="Proteomes" id="UP000219612"/>
    </source>
</evidence>
<dbReference type="SUPFAM" id="SSF141868">
    <property type="entry name" value="EAL domain-like"/>
    <property type="match status" value="1"/>
</dbReference>
<dbReference type="InterPro" id="IPR052155">
    <property type="entry name" value="Biofilm_reg_signaling"/>
</dbReference>
<keyword evidence="1" id="KW-1133">Transmembrane helix</keyword>
<keyword evidence="5" id="KW-1185">Reference proteome</keyword>
<protein>
    <submittedName>
        <fullName evidence="4">Diguanylate cyclase (GGDEF) domain-containing protein</fullName>
    </submittedName>
</protein>
<dbReference type="Pfam" id="PF00990">
    <property type="entry name" value="GGDEF"/>
    <property type="match status" value="1"/>
</dbReference>
<dbReference type="PANTHER" id="PTHR44757">
    <property type="entry name" value="DIGUANYLATE CYCLASE DGCP"/>
    <property type="match status" value="1"/>
</dbReference>
<feature type="transmembrane region" description="Helical" evidence="1">
    <location>
        <begin position="30"/>
        <end position="49"/>
    </location>
</feature>
<feature type="transmembrane region" description="Helical" evidence="1">
    <location>
        <begin position="149"/>
        <end position="167"/>
    </location>
</feature>
<feature type="transmembrane region" description="Helical" evidence="1">
    <location>
        <begin position="284"/>
        <end position="303"/>
    </location>
</feature>
<dbReference type="SUPFAM" id="SSF55073">
    <property type="entry name" value="Nucleotide cyclase"/>
    <property type="match status" value="1"/>
</dbReference>
<keyword evidence="1" id="KW-0812">Transmembrane</keyword>
<dbReference type="Pfam" id="PF00563">
    <property type="entry name" value="EAL"/>
    <property type="match status" value="1"/>
</dbReference>
<dbReference type="PANTHER" id="PTHR44757:SF2">
    <property type="entry name" value="BIOFILM ARCHITECTURE MAINTENANCE PROTEIN MBAA"/>
    <property type="match status" value="1"/>
</dbReference>
<reference evidence="4 5" key="1">
    <citation type="submission" date="2017-09" db="EMBL/GenBank/DDBJ databases">
        <authorList>
            <person name="Ehlers B."/>
            <person name="Leendertz F.H."/>
        </authorList>
    </citation>
    <scope>NUCLEOTIDE SEQUENCE [LARGE SCALE GENOMIC DNA]</scope>
    <source>
        <strain evidence="4 5">CGMCC 4.6857</strain>
    </source>
</reference>
<dbReference type="InterPro" id="IPR000160">
    <property type="entry name" value="GGDEF_dom"/>
</dbReference>
<dbReference type="SMART" id="SM00052">
    <property type="entry name" value="EAL"/>
    <property type="match status" value="1"/>
</dbReference>
<feature type="transmembrane region" description="Helical" evidence="1">
    <location>
        <begin position="86"/>
        <end position="102"/>
    </location>
</feature>
<dbReference type="Proteomes" id="UP000219612">
    <property type="component" value="Unassembled WGS sequence"/>
</dbReference>
<feature type="transmembrane region" description="Helical" evidence="1">
    <location>
        <begin position="243"/>
        <end position="264"/>
    </location>
</feature>
<evidence type="ECO:0000313" key="4">
    <source>
        <dbReference type="EMBL" id="SNY66539.1"/>
    </source>
</evidence>
<name>A0A285K1S2_9ACTN</name>
<proteinExistence type="predicted"/>
<feature type="transmembrane region" description="Helical" evidence="1">
    <location>
        <begin position="212"/>
        <end position="231"/>
    </location>
</feature>
<dbReference type="PROSITE" id="PS50887">
    <property type="entry name" value="GGDEF"/>
    <property type="match status" value="1"/>
</dbReference>
<feature type="transmembrane region" description="Helical" evidence="1">
    <location>
        <begin position="56"/>
        <end position="74"/>
    </location>
</feature>
<dbReference type="CDD" id="cd01948">
    <property type="entry name" value="EAL"/>
    <property type="match status" value="1"/>
</dbReference>
<dbReference type="CDD" id="cd01949">
    <property type="entry name" value="GGDEF"/>
    <property type="match status" value="1"/>
</dbReference>
<dbReference type="EMBL" id="OBDY01000030">
    <property type="protein sequence ID" value="SNY66539.1"/>
    <property type="molecule type" value="Genomic_DNA"/>
</dbReference>
<feature type="domain" description="EAL" evidence="2">
    <location>
        <begin position="474"/>
        <end position="726"/>
    </location>
</feature>
<keyword evidence="1" id="KW-0472">Membrane</keyword>
<feature type="transmembrane region" description="Helical" evidence="1">
    <location>
        <begin position="114"/>
        <end position="134"/>
    </location>
</feature>
<dbReference type="InterPro" id="IPR029787">
    <property type="entry name" value="Nucleotide_cyclase"/>
</dbReference>
<dbReference type="PROSITE" id="PS50883">
    <property type="entry name" value="EAL"/>
    <property type="match status" value="1"/>
</dbReference>
<dbReference type="AlphaFoldDB" id="A0A285K1S2"/>
<dbReference type="SMART" id="SM00267">
    <property type="entry name" value="GGDEF"/>
    <property type="match status" value="1"/>
</dbReference>
<evidence type="ECO:0000259" key="3">
    <source>
        <dbReference type="PROSITE" id="PS50887"/>
    </source>
</evidence>
<dbReference type="RefSeq" id="WP_097327563.1">
    <property type="nucleotide sequence ID" value="NZ_OBDY01000030.1"/>
</dbReference>
<evidence type="ECO:0000256" key="1">
    <source>
        <dbReference type="SAM" id="Phobius"/>
    </source>
</evidence>
<accession>A0A285K1S2</accession>
<feature type="transmembrane region" description="Helical" evidence="1">
    <location>
        <begin position="179"/>
        <end position="200"/>
    </location>
</feature>
<dbReference type="InterPro" id="IPR043128">
    <property type="entry name" value="Rev_trsase/Diguanyl_cyclase"/>
</dbReference>
<dbReference type="Gene3D" id="3.20.20.450">
    <property type="entry name" value="EAL domain"/>
    <property type="match status" value="1"/>
</dbReference>
<organism evidence="4 5">
    <name type="scientific">Paractinoplanes atraurantiacus</name>
    <dbReference type="NCBI Taxonomy" id="1036182"/>
    <lineage>
        <taxon>Bacteria</taxon>
        <taxon>Bacillati</taxon>
        <taxon>Actinomycetota</taxon>
        <taxon>Actinomycetes</taxon>
        <taxon>Micromonosporales</taxon>
        <taxon>Micromonosporaceae</taxon>
        <taxon>Paractinoplanes</taxon>
    </lineage>
</organism>
<dbReference type="InterPro" id="IPR001633">
    <property type="entry name" value="EAL_dom"/>
</dbReference>
<dbReference type="InterPro" id="IPR035919">
    <property type="entry name" value="EAL_sf"/>
</dbReference>
<evidence type="ECO:0000259" key="2">
    <source>
        <dbReference type="PROSITE" id="PS50883"/>
    </source>
</evidence>
<sequence length="736" mass="78372">MRQHAWWWLLVAAALMLGAAQLYGFSVRSVTSGVVALGACAGVIWGVRLYKPDRAVAWRLLAGAAACAGLGMLSSVGFPRWNLVDVLHPATFLLALGGLVLLPRRDPSTGRPGGLAETGVIVCTGALVAWVLLYDPYVYDADVPPSPEVLIYPLADVLVLGLALRLFALQERLPRPHLLVVAAATLFAASDIRFFLAAVAGTVSGPELSVTGWGVAFALIAAAALHPAMASHRAIPEPKAGSWKLMAVHLALVLTGPAVTAYALIRDIREEELDVLDIGVPVTFTAVITVMLVVRMTLTLRLARRQASAMRHMVLHDALTDLPNRHLLTAEVASSGALILFDLDGFKDVNDRLGHSLGDELLVAIAGRLRPMLRPGEMLARTGGDEFALLLPSSDAIEVTARAGDVLAAVRSPFAVSGHTLHVTGSAGIRLLAPGADVAEVLSDADLALYAAKAAGKDRAELFDPRLRQEQIDRVRMVEHLRAGLEHDEFTVHYQPIVALCSGLIVAVEALVRWTPPGRPPIGPDRFIPAAEDSGLIIDLGERVLRRACADAAVWHGRYGIAVTVNVSPRQLADPAFTAKANRAIADSGLHPSALTLEITEGVLIGSGAQALAHLHALRAEGVRVAIDDFGTGYSSLAYLRDLPIDTLKIDKSFMPADPTDRRQTALVRAVVDLARSLNLTTVAEGVETAHHADLLRELGCDRGQGYLFARPTPSDQVTALLTTAWNAPRPSPANT</sequence>
<dbReference type="Gene3D" id="3.30.70.270">
    <property type="match status" value="1"/>
</dbReference>
<dbReference type="NCBIfam" id="TIGR00254">
    <property type="entry name" value="GGDEF"/>
    <property type="match status" value="1"/>
</dbReference>
<dbReference type="OrthoDB" id="3274397at2"/>
<feature type="domain" description="GGDEF" evidence="3">
    <location>
        <begin position="334"/>
        <end position="465"/>
    </location>
</feature>
<gene>
    <name evidence="4" type="ORF">SAMN05421748_13061</name>
</gene>